<protein>
    <submittedName>
        <fullName evidence="1">Uncharacterized protein</fullName>
    </submittedName>
</protein>
<sequence>MQMSFLVTSCGSVAPASFGSALATSSGYVAAPSCGYVAATSCRYVAATSCGYVVFAKDTVEPIPWHAHLIVRQPLRIGWLVISHWDELLGTK</sequence>
<accession>A0A9D4CWC9</accession>
<organism evidence="1 2">
    <name type="scientific">Dreissena polymorpha</name>
    <name type="common">Zebra mussel</name>
    <name type="synonym">Mytilus polymorpha</name>
    <dbReference type="NCBI Taxonomy" id="45954"/>
    <lineage>
        <taxon>Eukaryota</taxon>
        <taxon>Metazoa</taxon>
        <taxon>Spiralia</taxon>
        <taxon>Lophotrochozoa</taxon>
        <taxon>Mollusca</taxon>
        <taxon>Bivalvia</taxon>
        <taxon>Autobranchia</taxon>
        <taxon>Heteroconchia</taxon>
        <taxon>Euheterodonta</taxon>
        <taxon>Imparidentia</taxon>
        <taxon>Neoheterodontei</taxon>
        <taxon>Myida</taxon>
        <taxon>Dreissenoidea</taxon>
        <taxon>Dreissenidae</taxon>
        <taxon>Dreissena</taxon>
    </lineage>
</organism>
<name>A0A9D4CWC9_DREPO</name>
<evidence type="ECO:0000313" key="1">
    <source>
        <dbReference type="EMBL" id="KAH3734537.1"/>
    </source>
</evidence>
<dbReference type="EMBL" id="JAIWYP010000011">
    <property type="protein sequence ID" value="KAH3734537.1"/>
    <property type="molecule type" value="Genomic_DNA"/>
</dbReference>
<proteinExistence type="predicted"/>
<comment type="caution">
    <text evidence="1">The sequence shown here is derived from an EMBL/GenBank/DDBJ whole genome shotgun (WGS) entry which is preliminary data.</text>
</comment>
<dbReference type="AlphaFoldDB" id="A0A9D4CWC9"/>
<evidence type="ECO:0000313" key="2">
    <source>
        <dbReference type="Proteomes" id="UP000828390"/>
    </source>
</evidence>
<dbReference type="Proteomes" id="UP000828390">
    <property type="component" value="Unassembled WGS sequence"/>
</dbReference>
<keyword evidence="2" id="KW-1185">Reference proteome</keyword>
<reference evidence="1" key="2">
    <citation type="submission" date="2020-11" db="EMBL/GenBank/DDBJ databases">
        <authorList>
            <person name="McCartney M.A."/>
            <person name="Auch B."/>
            <person name="Kono T."/>
            <person name="Mallez S."/>
            <person name="Becker A."/>
            <person name="Gohl D.M."/>
            <person name="Silverstein K.A.T."/>
            <person name="Koren S."/>
            <person name="Bechman K.B."/>
            <person name="Herman A."/>
            <person name="Abrahante J.E."/>
            <person name="Garbe J."/>
        </authorList>
    </citation>
    <scope>NUCLEOTIDE SEQUENCE</scope>
    <source>
        <strain evidence="1">Duluth1</strain>
        <tissue evidence="1">Whole animal</tissue>
    </source>
</reference>
<gene>
    <name evidence="1" type="ORF">DPMN_040976</name>
</gene>
<reference evidence="1" key="1">
    <citation type="journal article" date="2019" name="bioRxiv">
        <title>The Genome of the Zebra Mussel, Dreissena polymorpha: A Resource for Invasive Species Research.</title>
        <authorList>
            <person name="McCartney M.A."/>
            <person name="Auch B."/>
            <person name="Kono T."/>
            <person name="Mallez S."/>
            <person name="Zhang Y."/>
            <person name="Obille A."/>
            <person name="Becker A."/>
            <person name="Abrahante J.E."/>
            <person name="Garbe J."/>
            <person name="Badalamenti J.P."/>
            <person name="Herman A."/>
            <person name="Mangelson H."/>
            <person name="Liachko I."/>
            <person name="Sullivan S."/>
            <person name="Sone E.D."/>
            <person name="Koren S."/>
            <person name="Silverstein K.A.T."/>
            <person name="Beckman K.B."/>
            <person name="Gohl D.M."/>
        </authorList>
    </citation>
    <scope>NUCLEOTIDE SEQUENCE</scope>
    <source>
        <strain evidence="1">Duluth1</strain>
        <tissue evidence="1">Whole animal</tissue>
    </source>
</reference>